<evidence type="ECO:0000313" key="3">
    <source>
        <dbReference type="Proteomes" id="UP000663828"/>
    </source>
</evidence>
<comment type="caution">
    <text evidence="1">The sequence shown here is derived from an EMBL/GenBank/DDBJ whole genome shotgun (WGS) entry which is preliminary data.</text>
</comment>
<dbReference type="AlphaFoldDB" id="A0A814F1T7"/>
<sequence length="148" mass="16899">MLPSKVEHVGHLYSVQSHMVIEGFLWLMYNAKRNQERYVQAMNEILGDTNINPIKFLVNNMSTPSYLAQGETVFRLGELFELIICKFFRAISIAAECIRLLLIDSSNMKDTRAVENHLARMIEIATIMTPTSNSTAVEALSLRFKEPF</sequence>
<name>A0A814F1T7_ADIRI</name>
<dbReference type="EMBL" id="CAJNOR010001343">
    <property type="protein sequence ID" value="CAF1125433.1"/>
    <property type="molecule type" value="Genomic_DNA"/>
</dbReference>
<evidence type="ECO:0000313" key="4">
    <source>
        <dbReference type="Proteomes" id="UP000663852"/>
    </source>
</evidence>
<keyword evidence="3" id="KW-1185">Reference proteome</keyword>
<gene>
    <name evidence="1" type="ORF">EDS130_LOCUS13814</name>
    <name evidence="2" type="ORF">XAT740_LOCUS19612</name>
</gene>
<reference evidence="1" key="1">
    <citation type="submission" date="2021-02" db="EMBL/GenBank/DDBJ databases">
        <authorList>
            <person name="Nowell W R."/>
        </authorList>
    </citation>
    <scope>NUCLEOTIDE SEQUENCE</scope>
</reference>
<accession>A0A814F1T7</accession>
<protein>
    <submittedName>
        <fullName evidence="1">Uncharacterized protein</fullName>
    </submittedName>
</protein>
<dbReference type="EMBL" id="CAJNOJ010000055">
    <property type="protein sequence ID" value="CAF0979854.1"/>
    <property type="molecule type" value="Genomic_DNA"/>
</dbReference>
<proteinExistence type="predicted"/>
<dbReference type="Proteomes" id="UP000663852">
    <property type="component" value="Unassembled WGS sequence"/>
</dbReference>
<evidence type="ECO:0000313" key="2">
    <source>
        <dbReference type="EMBL" id="CAF1125433.1"/>
    </source>
</evidence>
<organism evidence="1 4">
    <name type="scientific">Adineta ricciae</name>
    <name type="common">Rotifer</name>
    <dbReference type="NCBI Taxonomy" id="249248"/>
    <lineage>
        <taxon>Eukaryota</taxon>
        <taxon>Metazoa</taxon>
        <taxon>Spiralia</taxon>
        <taxon>Gnathifera</taxon>
        <taxon>Rotifera</taxon>
        <taxon>Eurotatoria</taxon>
        <taxon>Bdelloidea</taxon>
        <taxon>Adinetida</taxon>
        <taxon>Adinetidae</taxon>
        <taxon>Adineta</taxon>
    </lineage>
</organism>
<evidence type="ECO:0000313" key="1">
    <source>
        <dbReference type="EMBL" id="CAF0979854.1"/>
    </source>
</evidence>
<dbReference type="Proteomes" id="UP000663828">
    <property type="component" value="Unassembled WGS sequence"/>
</dbReference>